<feature type="transmembrane region" description="Helical" evidence="1">
    <location>
        <begin position="12"/>
        <end position="35"/>
    </location>
</feature>
<keyword evidence="3" id="KW-1185">Reference proteome</keyword>
<dbReference type="AlphaFoldDB" id="A0A177D2I2"/>
<dbReference type="Proteomes" id="UP000077248">
    <property type="component" value="Unassembled WGS sequence"/>
</dbReference>
<dbReference type="KEGG" id="aalt:CC77DRAFT_589675"/>
<reference evidence="2 3" key="1">
    <citation type="submission" date="2016-05" db="EMBL/GenBank/DDBJ databases">
        <title>Comparative analysis of secretome profiles of manganese(II)-oxidizing ascomycete fungi.</title>
        <authorList>
            <consortium name="DOE Joint Genome Institute"/>
            <person name="Zeiner C.A."/>
            <person name="Purvine S.O."/>
            <person name="Zink E.M."/>
            <person name="Wu S."/>
            <person name="Pasa-Tolic L."/>
            <person name="Chaput D.L."/>
            <person name="Haridas S."/>
            <person name="Grigoriev I.V."/>
            <person name="Santelli C.M."/>
            <person name="Hansel C.M."/>
        </authorList>
    </citation>
    <scope>NUCLEOTIDE SEQUENCE [LARGE SCALE GENOMIC DNA]</scope>
    <source>
        <strain evidence="2 3">SRC1lrK2f</strain>
    </source>
</reference>
<proteinExistence type="predicted"/>
<evidence type="ECO:0000313" key="3">
    <source>
        <dbReference type="Proteomes" id="UP000077248"/>
    </source>
</evidence>
<keyword evidence="1" id="KW-0472">Membrane</keyword>
<keyword evidence="1" id="KW-0812">Transmembrane</keyword>
<evidence type="ECO:0000313" key="2">
    <source>
        <dbReference type="EMBL" id="OAG13855.1"/>
    </source>
</evidence>
<dbReference type="EMBL" id="KV441505">
    <property type="protein sequence ID" value="OAG13855.1"/>
    <property type="molecule type" value="Genomic_DNA"/>
</dbReference>
<dbReference type="VEuPathDB" id="FungiDB:CC77DRAFT_589675"/>
<gene>
    <name evidence="2" type="ORF">CC77DRAFT_589675</name>
</gene>
<organism evidence="2 3">
    <name type="scientific">Alternaria alternata</name>
    <name type="common">Alternaria rot fungus</name>
    <name type="synonym">Torula alternata</name>
    <dbReference type="NCBI Taxonomy" id="5599"/>
    <lineage>
        <taxon>Eukaryota</taxon>
        <taxon>Fungi</taxon>
        <taxon>Dikarya</taxon>
        <taxon>Ascomycota</taxon>
        <taxon>Pezizomycotina</taxon>
        <taxon>Dothideomycetes</taxon>
        <taxon>Pleosporomycetidae</taxon>
        <taxon>Pleosporales</taxon>
        <taxon>Pleosporineae</taxon>
        <taxon>Pleosporaceae</taxon>
        <taxon>Alternaria</taxon>
        <taxon>Alternaria sect. Alternaria</taxon>
        <taxon>Alternaria alternata complex</taxon>
    </lineage>
</organism>
<dbReference type="GeneID" id="29117969"/>
<sequence length="99" mass="10896">MRQNEVPSCAFRILAVTFLDQASAISAILPLILSWSPQRFSSRRFYTLGPLTGFIRCARDSRALLDGDHFTAGSCSDIGLFLVVKLVVHQEGPSLQDTP</sequence>
<keyword evidence="1" id="KW-1133">Transmembrane helix</keyword>
<accession>A0A177D2I2</accession>
<name>A0A177D2I2_ALTAL</name>
<protein>
    <submittedName>
        <fullName evidence="2">Uncharacterized protein</fullName>
    </submittedName>
</protein>
<dbReference type="RefSeq" id="XP_018379276.1">
    <property type="nucleotide sequence ID" value="XM_018532375.1"/>
</dbReference>
<evidence type="ECO:0000256" key="1">
    <source>
        <dbReference type="SAM" id="Phobius"/>
    </source>
</evidence>